<name>A0A5M3MZK0_CONPW</name>
<reference evidence="3" key="1">
    <citation type="journal article" date="2012" name="Science">
        <title>The Paleozoic origin of enzymatic lignin decomposition reconstructed from 31 fungal genomes.</title>
        <authorList>
            <person name="Floudas D."/>
            <person name="Binder M."/>
            <person name="Riley R."/>
            <person name="Barry K."/>
            <person name="Blanchette R.A."/>
            <person name="Henrissat B."/>
            <person name="Martinez A.T."/>
            <person name="Otillar R."/>
            <person name="Spatafora J.W."/>
            <person name="Yadav J.S."/>
            <person name="Aerts A."/>
            <person name="Benoit I."/>
            <person name="Boyd A."/>
            <person name="Carlson A."/>
            <person name="Copeland A."/>
            <person name="Coutinho P.M."/>
            <person name="de Vries R.P."/>
            <person name="Ferreira P."/>
            <person name="Findley K."/>
            <person name="Foster B."/>
            <person name="Gaskell J."/>
            <person name="Glotzer D."/>
            <person name="Gorecki P."/>
            <person name="Heitman J."/>
            <person name="Hesse C."/>
            <person name="Hori C."/>
            <person name="Igarashi K."/>
            <person name="Jurgens J.A."/>
            <person name="Kallen N."/>
            <person name="Kersten P."/>
            <person name="Kohler A."/>
            <person name="Kuees U."/>
            <person name="Kumar T.K.A."/>
            <person name="Kuo A."/>
            <person name="LaButti K."/>
            <person name="Larrondo L.F."/>
            <person name="Lindquist E."/>
            <person name="Ling A."/>
            <person name="Lombard V."/>
            <person name="Lucas S."/>
            <person name="Lundell T."/>
            <person name="Martin R."/>
            <person name="McLaughlin D.J."/>
            <person name="Morgenstern I."/>
            <person name="Morin E."/>
            <person name="Murat C."/>
            <person name="Nagy L.G."/>
            <person name="Nolan M."/>
            <person name="Ohm R.A."/>
            <person name="Patyshakuliyeva A."/>
            <person name="Rokas A."/>
            <person name="Ruiz-Duenas F.J."/>
            <person name="Sabat G."/>
            <person name="Salamov A."/>
            <person name="Samejima M."/>
            <person name="Schmutz J."/>
            <person name="Slot J.C."/>
            <person name="St John F."/>
            <person name="Stenlid J."/>
            <person name="Sun H."/>
            <person name="Sun S."/>
            <person name="Syed K."/>
            <person name="Tsang A."/>
            <person name="Wiebenga A."/>
            <person name="Young D."/>
            <person name="Pisabarro A."/>
            <person name="Eastwood D.C."/>
            <person name="Martin F."/>
            <person name="Cullen D."/>
            <person name="Grigoriev I.V."/>
            <person name="Hibbett D.S."/>
        </authorList>
    </citation>
    <scope>NUCLEOTIDE SEQUENCE [LARGE SCALE GENOMIC DNA]</scope>
    <source>
        <strain evidence="3">RWD-64-598 SS2</strain>
    </source>
</reference>
<dbReference type="AlphaFoldDB" id="A0A5M3MZK0"/>
<feature type="domain" description="F-box" evidence="1">
    <location>
        <begin position="8"/>
        <end position="48"/>
    </location>
</feature>
<dbReference type="GeneID" id="19204961"/>
<dbReference type="Proteomes" id="UP000053558">
    <property type="component" value="Unassembled WGS sequence"/>
</dbReference>
<dbReference type="EMBL" id="JH711575">
    <property type="protein sequence ID" value="EIW84593.1"/>
    <property type="molecule type" value="Genomic_DNA"/>
</dbReference>
<protein>
    <recommendedName>
        <fullName evidence="1">F-box domain-containing protein</fullName>
    </recommendedName>
</protein>
<evidence type="ECO:0000313" key="3">
    <source>
        <dbReference type="Proteomes" id="UP000053558"/>
    </source>
</evidence>
<dbReference type="KEGG" id="cput:CONPUDRAFT_163674"/>
<dbReference type="OrthoDB" id="3543113at2759"/>
<organism evidence="2 3">
    <name type="scientific">Coniophora puteana (strain RWD-64-598)</name>
    <name type="common">Brown rot fungus</name>
    <dbReference type="NCBI Taxonomy" id="741705"/>
    <lineage>
        <taxon>Eukaryota</taxon>
        <taxon>Fungi</taxon>
        <taxon>Dikarya</taxon>
        <taxon>Basidiomycota</taxon>
        <taxon>Agaricomycotina</taxon>
        <taxon>Agaricomycetes</taxon>
        <taxon>Agaricomycetidae</taxon>
        <taxon>Boletales</taxon>
        <taxon>Coniophorineae</taxon>
        <taxon>Coniophoraceae</taxon>
        <taxon>Coniophora</taxon>
    </lineage>
</organism>
<dbReference type="Gene3D" id="3.80.10.10">
    <property type="entry name" value="Ribonuclease Inhibitor"/>
    <property type="match status" value="1"/>
</dbReference>
<comment type="caution">
    <text evidence="2">The sequence shown here is derived from an EMBL/GenBank/DDBJ whole genome shotgun (WGS) entry which is preliminary data.</text>
</comment>
<proteinExistence type="predicted"/>
<accession>A0A5M3MZK0</accession>
<gene>
    <name evidence="2" type="ORF">CONPUDRAFT_163674</name>
</gene>
<sequence length="580" mass="64458">MHSALKVHEIVCQIAQQLEDDPEDLESLALTCRAFCDPALDVLWAEIYNIVPLLKCLPDGLVSYGRDPTRRGYPPRMLYNFTRPLDTSDWAMFCKYSRRVRRVFGSLTYRSIGRGTKAYTTDVSPDVLLVFAHPPPDALPLFPRLEEVTWGIPALHVFPFLRPIAGPSLTTLELRNTHIDDDDETELEAAAAADTGIDTDQRARRRAEALALIAGLGTMCPRMKNFKWSDLWHSSAAAVAMSRAVCQWHYLEDLHVDMLADIALDHVMRLRTLRKLRIHVPLVISNGHSLAQNQCGDIFPGLETLRLKARGCGYADITNFLTSLPGRVRARRFEAHTPSLANVVADLPDLIQTICNRFDRDTLKAVSITEDRTYDDQRIEHVADFDVTIDTLRPLLGFRNIESLELDLKRSISLDDDDLAQIACSWPKLQALGLNPGEGWIKTSQATFSGLAAMKARLPKLTRIAIALDGRSDTAATLTPPPSVSLDEGELVCPVEALNLLDSKVGEDVDGVAVFLCEAMPLAGGCELGAWWSVHMGNRWQSPARGYEKWWESVFSAVKRIRGEEGEVEDGDSGCSDDGD</sequence>
<dbReference type="InterPro" id="IPR032675">
    <property type="entry name" value="LRR_dom_sf"/>
</dbReference>
<dbReference type="Pfam" id="PF12937">
    <property type="entry name" value="F-box-like"/>
    <property type="match status" value="1"/>
</dbReference>
<dbReference type="RefSeq" id="XP_007766253.1">
    <property type="nucleotide sequence ID" value="XM_007768063.1"/>
</dbReference>
<evidence type="ECO:0000259" key="1">
    <source>
        <dbReference type="Pfam" id="PF12937"/>
    </source>
</evidence>
<evidence type="ECO:0000313" key="2">
    <source>
        <dbReference type="EMBL" id="EIW84593.1"/>
    </source>
</evidence>
<dbReference type="InterPro" id="IPR001810">
    <property type="entry name" value="F-box_dom"/>
</dbReference>
<keyword evidence="3" id="KW-1185">Reference proteome</keyword>